<dbReference type="InterPro" id="IPR000719">
    <property type="entry name" value="Prot_kinase_dom"/>
</dbReference>
<dbReference type="Gene3D" id="1.10.510.10">
    <property type="entry name" value="Transferase(Phosphotransferase) domain 1"/>
    <property type="match status" value="1"/>
</dbReference>
<gene>
    <name evidence="9" type="ORF">BLA29_009301</name>
</gene>
<dbReference type="EMBL" id="MUJZ01070877">
    <property type="protein sequence ID" value="OTF69376.1"/>
    <property type="molecule type" value="Genomic_DNA"/>
</dbReference>
<feature type="domain" description="Protein kinase" evidence="7">
    <location>
        <begin position="1"/>
        <end position="110"/>
    </location>
</feature>
<proteinExistence type="predicted"/>
<reference evidence="9 10" key="1">
    <citation type="submission" date="2017-03" db="EMBL/GenBank/DDBJ databases">
        <title>Genome Survey of Euroglyphus maynei.</title>
        <authorList>
            <person name="Arlian L.G."/>
            <person name="Morgan M.S."/>
            <person name="Rider S.D."/>
        </authorList>
    </citation>
    <scope>NUCLEOTIDE SEQUENCE [LARGE SCALE GENOMIC DNA]</scope>
    <source>
        <strain evidence="9">Arlian Lab</strain>
        <tissue evidence="9">Whole body</tissue>
    </source>
</reference>
<keyword evidence="10" id="KW-1185">Reference proteome</keyword>
<sequence length="178" mass="20792">MYREEFLPSNFCGTPEYMAPEIIKGIKYNHSVDYWALGVVIYEMCVGTSPFNGTDEDELLWNVCNTDVHYPKFLSEQVKNLIVLLLKKNPQERLGLPNSPAGEIVQQQWFHGIQWDLVEKCRCKPPFIPQLAHDADVSYFDQYFTKEIPCITPCEKMINENDQILFQGFNYTNHRMTE</sequence>
<dbReference type="PANTHER" id="PTHR24351">
    <property type="entry name" value="RIBOSOMAL PROTEIN S6 KINASE"/>
    <property type="match status" value="1"/>
</dbReference>
<keyword evidence="1" id="KW-0723">Serine/threonine-protein kinase</keyword>
<evidence type="ECO:0000259" key="7">
    <source>
        <dbReference type="PROSITE" id="PS50011"/>
    </source>
</evidence>
<evidence type="ECO:0000256" key="4">
    <source>
        <dbReference type="ARBA" id="ARBA00022741"/>
    </source>
</evidence>
<keyword evidence="4" id="KW-0547">Nucleotide-binding</keyword>
<evidence type="ECO:0000256" key="6">
    <source>
        <dbReference type="ARBA" id="ARBA00022840"/>
    </source>
</evidence>
<dbReference type="Proteomes" id="UP000194236">
    <property type="component" value="Unassembled WGS sequence"/>
</dbReference>
<comment type="caution">
    <text evidence="9">The sequence shown here is derived from an EMBL/GenBank/DDBJ whole genome shotgun (WGS) entry which is preliminary data.</text>
</comment>
<name>A0A1Y3APH1_EURMA</name>
<dbReference type="Gene3D" id="3.30.200.20">
    <property type="entry name" value="Phosphorylase Kinase, domain 1"/>
    <property type="match status" value="1"/>
</dbReference>
<dbReference type="GO" id="GO:0004674">
    <property type="term" value="F:protein serine/threonine kinase activity"/>
    <property type="evidence" value="ECO:0007669"/>
    <property type="project" value="UniProtKB-KW"/>
</dbReference>
<dbReference type="InterPro" id="IPR017892">
    <property type="entry name" value="Pkinase_C"/>
</dbReference>
<accession>A0A1Y3APH1</accession>
<dbReference type="SUPFAM" id="SSF56112">
    <property type="entry name" value="Protein kinase-like (PK-like)"/>
    <property type="match status" value="1"/>
</dbReference>
<dbReference type="Pfam" id="PF00069">
    <property type="entry name" value="Pkinase"/>
    <property type="match status" value="1"/>
</dbReference>
<keyword evidence="3" id="KW-0808">Transferase</keyword>
<dbReference type="SMART" id="SM00220">
    <property type="entry name" value="S_TKc"/>
    <property type="match status" value="1"/>
</dbReference>
<evidence type="ECO:0000256" key="2">
    <source>
        <dbReference type="ARBA" id="ARBA00022553"/>
    </source>
</evidence>
<keyword evidence="6" id="KW-0067">ATP-binding</keyword>
<dbReference type="SMART" id="SM00133">
    <property type="entry name" value="S_TK_X"/>
    <property type="match status" value="1"/>
</dbReference>
<evidence type="ECO:0000313" key="10">
    <source>
        <dbReference type="Proteomes" id="UP000194236"/>
    </source>
</evidence>
<dbReference type="PROSITE" id="PS51285">
    <property type="entry name" value="AGC_KINASE_CTER"/>
    <property type="match status" value="1"/>
</dbReference>
<dbReference type="GO" id="GO:0005524">
    <property type="term" value="F:ATP binding"/>
    <property type="evidence" value="ECO:0007669"/>
    <property type="project" value="UniProtKB-KW"/>
</dbReference>
<keyword evidence="2" id="KW-0597">Phosphoprotein</keyword>
<organism evidence="9 10">
    <name type="scientific">Euroglyphus maynei</name>
    <name type="common">Mayne's house dust mite</name>
    <dbReference type="NCBI Taxonomy" id="6958"/>
    <lineage>
        <taxon>Eukaryota</taxon>
        <taxon>Metazoa</taxon>
        <taxon>Ecdysozoa</taxon>
        <taxon>Arthropoda</taxon>
        <taxon>Chelicerata</taxon>
        <taxon>Arachnida</taxon>
        <taxon>Acari</taxon>
        <taxon>Acariformes</taxon>
        <taxon>Sarcoptiformes</taxon>
        <taxon>Astigmata</taxon>
        <taxon>Psoroptidia</taxon>
        <taxon>Analgoidea</taxon>
        <taxon>Pyroglyphidae</taxon>
        <taxon>Pyroglyphinae</taxon>
        <taxon>Euroglyphus</taxon>
    </lineage>
</organism>
<evidence type="ECO:0000313" key="9">
    <source>
        <dbReference type="EMBL" id="OTF69376.1"/>
    </source>
</evidence>
<dbReference type="Pfam" id="PF00433">
    <property type="entry name" value="Pkinase_C"/>
    <property type="match status" value="1"/>
</dbReference>
<feature type="domain" description="AGC-kinase C-terminal" evidence="8">
    <location>
        <begin position="111"/>
        <end position="178"/>
    </location>
</feature>
<dbReference type="OrthoDB" id="10047816at2759"/>
<evidence type="ECO:0000256" key="1">
    <source>
        <dbReference type="ARBA" id="ARBA00022527"/>
    </source>
</evidence>
<dbReference type="PROSITE" id="PS50011">
    <property type="entry name" value="PROTEIN_KINASE_DOM"/>
    <property type="match status" value="1"/>
</dbReference>
<dbReference type="InterPro" id="IPR000961">
    <property type="entry name" value="AGC-kinase_C"/>
</dbReference>
<evidence type="ECO:0000256" key="5">
    <source>
        <dbReference type="ARBA" id="ARBA00022777"/>
    </source>
</evidence>
<protein>
    <submittedName>
        <fullName evidence="9">cAMP-dependent kinase catalytic subunit-like protein</fullName>
    </submittedName>
</protein>
<dbReference type="AlphaFoldDB" id="A0A1Y3APH1"/>
<dbReference type="InterPro" id="IPR011009">
    <property type="entry name" value="Kinase-like_dom_sf"/>
</dbReference>
<keyword evidence="5 9" id="KW-0418">Kinase</keyword>
<evidence type="ECO:0000259" key="8">
    <source>
        <dbReference type="PROSITE" id="PS51285"/>
    </source>
</evidence>
<evidence type="ECO:0000256" key="3">
    <source>
        <dbReference type="ARBA" id="ARBA00022679"/>
    </source>
</evidence>